<sequence length="194" mass="21355">MRRRLASAITALTVALAAAPAAHAETSAPAEYILPQRWNDDYKPGTRCATPGQGGIYVTAQRRWFEQTDAASVANRNTIPVPVTHKVTEARTSTLEISATITPKGEIERYLATAYGLNYVRVQHWSVGQTVGPYVLGPGRQGKLVWGFMMLDTNAQNVRCSEDQQWVAEGKPYSATIPESRYSELREDEAPVFG</sequence>
<accession>A0A6C1TVM8</accession>
<evidence type="ECO:0008006" key="4">
    <source>
        <dbReference type="Google" id="ProtNLM"/>
    </source>
</evidence>
<dbReference type="AlphaFoldDB" id="A0A6C1TVM8"/>
<name>A0A6C1TVM8_9CORY</name>
<dbReference type="OrthoDB" id="3711773at2"/>
<keyword evidence="1" id="KW-0732">Signal</keyword>
<evidence type="ECO:0000256" key="1">
    <source>
        <dbReference type="SAM" id="SignalP"/>
    </source>
</evidence>
<comment type="caution">
    <text evidence="2">The sequence shown here is derived from an EMBL/GenBank/DDBJ whole genome shotgun (WGS) entry which is preliminary data.</text>
</comment>
<dbReference type="RefSeq" id="WP_136651270.1">
    <property type="nucleotide sequence ID" value="NZ_JALXWQ010000021.1"/>
</dbReference>
<protein>
    <recommendedName>
        <fullName evidence="4">Secreted protein</fullName>
    </recommendedName>
</protein>
<organism evidence="2 3">
    <name type="scientific">Corynebacterium sanguinis</name>
    <dbReference type="NCBI Taxonomy" id="2594913"/>
    <lineage>
        <taxon>Bacteria</taxon>
        <taxon>Bacillati</taxon>
        <taxon>Actinomycetota</taxon>
        <taxon>Actinomycetes</taxon>
        <taxon>Mycobacteriales</taxon>
        <taxon>Corynebacteriaceae</taxon>
        <taxon>Corynebacterium</taxon>
    </lineage>
</organism>
<dbReference type="Proteomes" id="UP000336646">
    <property type="component" value="Unassembled WGS sequence"/>
</dbReference>
<reference evidence="2 3" key="1">
    <citation type="submission" date="2018-12" db="EMBL/GenBank/DDBJ databases">
        <title>Corynebacterium sanguinis sp. nov., a clinically-associated and environmental corynebacterium.</title>
        <authorList>
            <person name="Gonzales-Siles L."/>
            <person name="Jaen-Luchoro D."/>
            <person name="Cardew S."/>
            <person name="Inganas E."/>
            <person name="Ohlen M."/>
            <person name="Jensie-Markopolous S."/>
            <person name="Pinyeiro-Iglesias B."/>
            <person name="Molin K."/>
            <person name="Skovbjerg S."/>
            <person name="Svensson-Stadler L."/>
            <person name="Funke G."/>
            <person name="Moore E.R.B."/>
        </authorList>
    </citation>
    <scope>NUCLEOTIDE SEQUENCE [LARGE SCALE GENOMIC DNA]</scope>
    <source>
        <strain evidence="2 3">58734</strain>
    </source>
</reference>
<dbReference type="EMBL" id="RXIR01000020">
    <property type="protein sequence ID" value="TVS27412.1"/>
    <property type="molecule type" value="Genomic_DNA"/>
</dbReference>
<evidence type="ECO:0000313" key="3">
    <source>
        <dbReference type="Proteomes" id="UP000336646"/>
    </source>
</evidence>
<proteinExistence type="predicted"/>
<feature type="chain" id="PRO_5043213613" description="Secreted protein" evidence="1">
    <location>
        <begin position="25"/>
        <end position="194"/>
    </location>
</feature>
<evidence type="ECO:0000313" key="2">
    <source>
        <dbReference type="EMBL" id="TVS27412.1"/>
    </source>
</evidence>
<gene>
    <name evidence="2" type="ORF">EKI59_08880</name>
</gene>
<feature type="signal peptide" evidence="1">
    <location>
        <begin position="1"/>
        <end position="24"/>
    </location>
</feature>